<organism evidence="7 8">
    <name type="scientific">Actinomyces graevenitzii C83</name>
    <dbReference type="NCBI Taxonomy" id="435830"/>
    <lineage>
        <taxon>Bacteria</taxon>
        <taxon>Bacillati</taxon>
        <taxon>Actinomycetota</taxon>
        <taxon>Actinomycetes</taxon>
        <taxon>Actinomycetales</taxon>
        <taxon>Actinomycetaceae</taxon>
        <taxon>Actinomyces</taxon>
    </lineage>
</organism>
<dbReference type="InterPro" id="IPR015797">
    <property type="entry name" value="NUDIX_hydrolase-like_dom_sf"/>
</dbReference>
<dbReference type="PANTHER" id="PTHR43046:SF12">
    <property type="entry name" value="GDP-MANNOSE MANNOSYL HYDROLASE"/>
    <property type="match status" value="1"/>
</dbReference>
<feature type="domain" description="Nudix hydrolase" evidence="6">
    <location>
        <begin position="53"/>
        <end position="193"/>
    </location>
</feature>
<dbReference type="PATRIC" id="fig|435830.3.peg.496"/>
<comment type="caution">
    <text evidence="7">The sequence shown here is derived from an EMBL/GenBank/DDBJ whole genome shotgun (WGS) entry which is preliminary data.</text>
</comment>
<evidence type="ECO:0000256" key="1">
    <source>
        <dbReference type="ARBA" id="ARBA00001946"/>
    </source>
</evidence>
<dbReference type="Pfam" id="PF00293">
    <property type="entry name" value="NUDIX"/>
    <property type="match status" value="1"/>
</dbReference>
<evidence type="ECO:0000256" key="4">
    <source>
        <dbReference type="ARBA" id="ARBA00022842"/>
    </source>
</evidence>
<dbReference type="EMBL" id="ACRN01000002">
    <property type="protein sequence ID" value="EHM89098.1"/>
    <property type="molecule type" value="Genomic_DNA"/>
</dbReference>
<evidence type="ECO:0000256" key="5">
    <source>
        <dbReference type="RuleBase" id="RU003476"/>
    </source>
</evidence>
<dbReference type="SUPFAM" id="SSF55811">
    <property type="entry name" value="Nudix"/>
    <property type="match status" value="1"/>
</dbReference>
<dbReference type="STRING" id="435830.HMPREF0045_00511"/>
<evidence type="ECO:0000256" key="2">
    <source>
        <dbReference type="ARBA" id="ARBA00005582"/>
    </source>
</evidence>
<dbReference type="PROSITE" id="PS00893">
    <property type="entry name" value="NUDIX_BOX"/>
    <property type="match status" value="1"/>
</dbReference>
<name>G9PEB8_9ACTO</name>
<dbReference type="InterPro" id="IPR020476">
    <property type="entry name" value="Nudix_hydrolase"/>
</dbReference>
<protein>
    <recommendedName>
        <fullName evidence="6">Nudix hydrolase domain-containing protein</fullName>
    </recommendedName>
</protein>
<dbReference type="PANTHER" id="PTHR43046">
    <property type="entry name" value="GDP-MANNOSE MANNOSYL HYDROLASE"/>
    <property type="match status" value="1"/>
</dbReference>
<evidence type="ECO:0000256" key="3">
    <source>
        <dbReference type="ARBA" id="ARBA00022801"/>
    </source>
</evidence>
<dbReference type="InterPro" id="IPR020084">
    <property type="entry name" value="NUDIX_hydrolase_CS"/>
</dbReference>
<dbReference type="RefSeq" id="WP_005985220.1">
    <property type="nucleotide sequence ID" value="NZ_JH470338.1"/>
</dbReference>
<reference evidence="7 8" key="1">
    <citation type="submission" date="2011-10" db="EMBL/GenBank/DDBJ databases">
        <title>The Genome Sequence of Actinomyces graevenitzii C83.</title>
        <authorList>
            <consortium name="The Broad Institute Genome Sequencing Platform"/>
            <consortium name="The Broad Institute Genome Sequencing Center for Infectious Disease"/>
            <person name="Earl A."/>
            <person name="Ward D."/>
            <person name="Feldgarden M."/>
            <person name="Gevers D."/>
            <person name="Sibley C.D."/>
            <person name="Field T.R."/>
            <person name="Grinwis M."/>
            <person name="Eshaghurshan C.S."/>
            <person name="Surette M.G."/>
            <person name="Young S.K."/>
            <person name="Zeng Q."/>
            <person name="Gargeya S."/>
            <person name="Fitzgerald M."/>
            <person name="Haas B."/>
            <person name="Abouelleil A."/>
            <person name="Alvarado L."/>
            <person name="Arachchi H.M."/>
            <person name="Berlin A."/>
            <person name="Brown A."/>
            <person name="Chapman S.B."/>
            <person name="Chen Z."/>
            <person name="Dunbar C."/>
            <person name="Freedman E."/>
            <person name="Gearin G."/>
            <person name="Goldberg J."/>
            <person name="Griggs A."/>
            <person name="Gujja S."/>
            <person name="Heiman D."/>
            <person name="Howarth C."/>
            <person name="Larson L."/>
            <person name="Lui A."/>
            <person name="MacDonald P.J.P."/>
            <person name="Montmayeur A."/>
            <person name="Murphy C."/>
            <person name="Neiman D."/>
            <person name="Pearson M."/>
            <person name="Priest M."/>
            <person name="Roberts A."/>
            <person name="Saif S."/>
            <person name="Shea T."/>
            <person name="Shenoy N."/>
            <person name="Sisk P."/>
            <person name="Stolte C."/>
            <person name="Sykes S."/>
            <person name="Wortman J."/>
            <person name="Nusbaum C."/>
            <person name="Birren B."/>
        </authorList>
    </citation>
    <scope>NUCLEOTIDE SEQUENCE [LARGE SCALE GENOMIC DNA]</scope>
    <source>
        <strain evidence="7 8">C83</strain>
    </source>
</reference>
<proteinExistence type="inferred from homology"/>
<dbReference type="PRINTS" id="PR00502">
    <property type="entry name" value="NUDIXFAMILY"/>
</dbReference>
<keyword evidence="4" id="KW-0460">Magnesium</keyword>
<dbReference type="AlphaFoldDB" id="G9PEB8"/>
<gene>
    <name evidence="7" type="ORF">HMPREF0045_00511</name>
</gene>
<dbReference type="eggNOG" id="COG0494">
    <property type="taxonomic scope" value="Bacteria"/>
</dbReference>
<comment type="similarity">
    <text evidence="2 5">Belongs to the Nudix hydrolase family.</text>
</comment>
<sequence>MPSSQNGLDDAAGRQCAPDSAVVVPGAKSKPQLPANWRQLLGQGWELNQQGMPSRQAGRVVVVAQGQMLLVAGHDFSDATHHWLFTPGGGIEAGESPAQAAARELAEETGIIVDPGALTLLGYRQARFEFRALTCLANETFYYLHLERKPQLNQERWTANERSLLDGLNWYSPHKLRQLSQAGLAIYPSELVNHAAKLVTGWDDTLLKFT</sequence>
<evidence type="ECO:0000313" key="7">
    <source>
        <dbReference type="EMBL" id="EHM89098.1"/>
    </source>
</evidence>
<dbReference type="InterPro" id="IPR000086">
    <property type="entry name" value="NUDIX_hydrolase_dom"/>
</dbReference>
<comment type="cofactor">
    <cofactor evidence="1">
        <name>Mg(2+)</name>
        <dbReference type="ChEBI" id="CHEBI:18420"/>
    </cofactor>
</comment>
<accession>G9PEB8</accession>
<evidence type="ECO:0000259" key="6">
    <source>
        <dbReference type="PROSITE" id="PS51462"/>
    </source>
</evidence>
<evidence type="ECO:0000313" key="8">
    <source>
        <dbReference type="Proteomes" id="UP000003822"/>
    </source>
</evidence>
<dbReference type="OrthoDB" id="9804442at2"/>
<keyword evidence="3 5" id="KW-0378">Hydrolase</keyword>
<dbReference type="PROSITE" id="PS51462">
    <property type="entry name" value="NUDIX"/>
    <property type="match status" value="1"/>
</dbReference>
<dbReference type="CDD" id="cd04685">
    <property type="entry name" value="NUDIX_Hydrolase"/>
    <property type="match status" value="1"/>
</dbReference>
<dbReference type="Gene3D" id="3.90.79.10">
    <property type="entry name" value="Nucleoside Triphosphate Pyrophosphohydrolase"/>
    <property type="match status" value="1"/>
</dbReference>
<dbReference type="Proteomes" id="UP000003822">
    <property type="component" value="Unassembled WGS sequence"/>
</dbReference>
<dbReference type="GO" id="GO:0016787">
    <property type="term" value="F:hydrolase activity"/>
    <property type="evidence" value="ECO:0007669"/>
    <property type="project" value="UniProtKB-KW"/>
</dbReference>
<dbReference type="HOGENOM" id="CLU_100874_0_0_11"/>
<keyword evidence="8" id="KW-1185">Reference proteome</keyword>